<dbReference type="InterPro" id="IPR002575">
    <property type="entry name" value="Aminoglycoside_PTrfase"/>
</dbReference>
<protein>
    <recommendedName>
        <fullName evidence="2">Protein kinase domain-containing protein</fullName>
    </recommendedName>
</protein>
<keyword evidence="6" id="KW-1185">Reference proteome</keyword>
<feature type="domain" description="Protein kinase" evidence="2">
    <location>
        <begin position="1"/>
        <end position="162"/>
    </location>
</feature>
<dbReference type="PROSITE" id="PS00108">
    <property type="entry name" value="PROTEIN_KINASE_ST"/>
    <property type="match status" value="1"/>
</dbReference>
<evidence type="ECO:0000313" key="6">
    <source>
        <dbReference type="Proteomes" id="UP000583929"/>
    </source>
</evidence>
<evidence type="ECO:0000313" key="3">
    <source>
        <dbReference type="EMBL" id="KAF4368015.1"/>
    </source>
</evidence>
<sequence>MWAKGKSFVIKYEGSVKNGDSDCFVLEHVEHDRPEGVIHRDVKPGNFLFSRKASKGYLIDFNLAMDLHHKYGNTGKSRVGCSARTDQVKLPSTSSTQTKDRKLPNTKSSETARLKTTNDYKSTLDMKNIRRKALISKTRNNDLGGWNVLLRFPLQYKGITLN</sequence>
<gene>
    <name evidence="3" type="ORF">F8388_002626</name>
    <name evidence="4" type="ORF">G4B88_014168</name>
</gene>
<evidence type="ECO:0000313" key="4">
    <source>
        <dbReference type="EMBL" id="KAF4401327.1"/>
    </source>
</evidence>
<dbReference type="Pfam" id="PF01636">
    <property type="entry name" value="APH"/>
    <property type="match status" value="1"/>
</dbReference>
<dbReference type="EMBL" id="JAATIP010000137">
    <property type="protein sequence ID" value="KAF4368015.1"/>
    <property type="molecule type" value="Genomic_DNA"/>
</dbReference>
<feature type="compositionally biased region" description="Basic and acidic residues" evidence="1">
    <location>
        <begin position="110"/>
        <end position="119"/>
    </location>
</feature>
<reference evidence="5 6" key="1">
    <citation type="journal article" date="2020" name="bioRxiv">
        <title>Sequence and annotation of 42 cannabis genomes reveals extensive copy number variation in cannabinoid synthesis and pathogen resistance genes.</title>
        <authorList>
            <person name="Mckernan K.J."/>
            <person name="Helbert Y."/>
            <person name="Kane L.T."/>
            <person name="Ebling H."/>
            <person name="Zhang L."/>
            <person name="Liu B."/>
            <person name="Eaton Z."/>
            <person name="Mclaughlin S."/>
            <person name="Kingan S."/>
            <person name="Baybayan P."/>
            <person name="Concepcion G."/>
            <person name="Jordan M."/>
            <person name="Riva A."/>
            <person name="Barbazuk W."/>
            <person name="Harkins T."/>
        </authorList>
    </citation>
    <scope>NUCLEOTIDE SEQUENCE [LARGE SCALE GENOMIC DNA]</scope>
    <source>
        <strain evidence="5 6">cv. Jamaican Lion 4</strain>
        <strain evidence="4">Father</strain>
        <strain evidence="3">Mother</strain>
        <tissue evidence="4">Leaf</tissue>
    </source>
</reference>
<accession>A0A7J6I171</accession>
<feature type="region of interest" description="Disordered" evidence="1">
    <location>
        <begin position="84"/>
        <end position="119"/>
    </location>
</feature>
<evidence type="ECO:0000313" key="5">
    <source>
        <dbReference type="Proteomes" id="UP000525078"/>
    </source>
</evidence>
<dbReference type="GO" id="GO:0005524">
    <property type="term" value="F:ATP binding"/>
    <property type="evidence" value="ECO:0007669"/>
    <property type="project" value="InterPro"/>
</dbReference>
<name>A0A7J6I171_CANSA</name>
<dbReference type="GO" id="GO:0004672">
    <property type="term" value="F:protein kinase activity"/>
    <property type="evidence" value="ECO:0007669"/>
    <property type="project" value="InterPro"/>
</dbReference>
<dbReference type="PROSITE" id="PS50011">
    <property type="entry name" value="PROTEIN_KINASE_DOM"/>
    <property type="match status" value="1"/>
</dbReference>
<proteinExistence type="predicted"/>
<dbReference type="Proteomes" id="UP000525078">
    <property type="component" value="Unassembled WGS sequence"/>
</dbReference>
<evidence type="ECO:0000259" key="2">
    <source>
        <dbReference type="PROSITE" id="PS50011"/>
    </source>
</evidence>
<dbReference type="InterPro" id="IPR011009">
    <property type="entry name" value="Kinase-like_dom_sf"/>
</dbReference>
<dbReference type="EMBL" id="JAATIQ010000013">
    <property type="protein sequence ID" value="KAF4401327.1"/>
    <property type="molecule type" value="Genomic_DNA"/>
</dbReference>
<dbReference type="Gene3D" id="1.10.510.10">
    <property type="entry name" value="Transferase(Phosphotransferase) domain 1"/>
    <property type="match status" value="1"/>
</dbReference>
<dbReference type="SUPFAM" id="SSF56112">
    <property type="entry name" value="Protein kinase-like (PK-like)"/>
    <property type="match status" value="1"/>
</dbReference>
<comment type="caution">
    <text evidence="4">The sequence shown here is derived from an EMBL/GenBank/DDBJ whole genome shotgun (WGS) entry which is preliminary data.</text>
</comment>
<dbReference type="Proteomes" id="UP000583929">
    <property type="component" value="Unassembled WGS sequence"/>
</dbReference>
<dbReference type="InterPro" id="IPR008271">
    <property type="entry name" value="Ser/Thr_kinase_AS"/>
</dbReference>
<organism evidence="4 6">
    <name type="scientific">Cannabis sativa</name>
    <name type="common">Hemp</name>
    <name type="synonym">Marijuana</name>
    <dbReference type="NCBI Taxonomy" id="3483"/>
    <lineage>
        <taxon>Eukaryota</taxon>
        <taxon>Viridiplantae</taxon>
        <taxon>Streptophyta</taxon>
        <taxon>Embryophyta</taxon>
        <taxon>Tracheophyta</taxon>
        <taxon>Spermatophyta</taxon>
        <taxon>Magnoliopsida</taxon>
        <taxon>eudicotyledons</taxon>
        <taxon>Gunneridae</taxon>
        <taxon>Pentapetalae</taxon>
        <taxon>rosids</taxon>
        <taxon>fabids</taxon>
        <taxon>Rosales</taxon>
        <taxon>Cannabaceae</taxon>
        <taxon>Cannabis</taxon>
    </lineage>
</organism>
<dbReference type="AlphaFoldDB" id="A0A7J6I171"/>
<dbReference type="InterPro" id="IPR000719">
    <property type="entry name" value="Prot_kinase_dom"/>
</dbReference>
<evidence type="ECO:0000256" key="1">
    <source>
        <dbReference type="SAM" id="MobiDB-lite"/>
    </source>
</evidence>